<organism evidence="13 14">
    <name type="scientific">Juglans regia</name>
    <name type="common">English walnut</name>
    <dbReference type="NCBI Taxonomy" id="51240"/>
    <lineage>
        <taxon>Eukaryota</taxon>
        <taxon>Viridiplantae</taxon>
        <taxon>Streptophyta</taxon>
        <taxon>Embryophyta</taxon>
        <taxon>Tracheophyta</taxon>
        <taxon>Spermatophyta</taxon>
        <taxon>Magnoliopsida</taxon>
        <taxon>eudicotyledons</taxon>
        <taxon>Gunneridae</taxon>
        <taxon>Pentapetalae</taxon>
        <taxon>rosids</taxon>
        <taxon>fabids</taxon>
        <taxon>Fagales</taxon>
        <taxon>Juglandaceae</taxon>
        <taxon>Juglans</taxon>
    </lineage>
</organism>
<dbReference type="Pfam" id="PF13855">
    <property type="entry name" value="LRR_8"/>
    <property type="match status" value="1"/>
</dbReference>
<dbReference type="KEGG" id="jre:108980876"/>
<dbReference type="AlphaFoldDB" id="A0A6P9F0E7"/>
<evidence type="ECO:0000256" key="9">
    <source>
        <dbReference type="ARBA" id="ARBA00023136"/>
    </source>
</evidence>
<accession>A0A6P9F0E7</accession>
<keyword evidence="4" id="KW-0433">Leucine-rich repeat</keyword>
<protein>
    <submittedName>
        <fullName evidence="14">Receptor like protein 21-like isoform X1</fullName>
    </submittedName>
</protein>
<keyword evidence="3" id="KW-1003">Cell membrane</keyword>
<dbReference type="InterPro" id="IPR032675">
    <property type="entry name" value="LRR_dom_sf"/>
</dbReference>
<dbReference type="FunFam" id="3.80.10.10:FF:001678">
    <property type="entry name" value="Calmodulin-binding receptor kinase CaMRLK"/>
    <property type="match status" value="1"/>
</dbReference>
<dbReference type="GeneID" id="108980876"/>
<dbReference type="SMART" id="SM00365">
    <property type="entry name" value="LRR_SD22"/>
    <property type="match status" value="8"/>
</dbReference>
<dbReference type="OrthoDB" id="4691307at2759"/>
<sequence>MNMGVLQYYFSMKVLLWVLVVFVQTHEYMGCLEEERIGLLHLKSFLIISISSTGAYNSDYDLLPSWVDHEKSDCCGWERVTCNSTTSHVIELSLDNLTQYPDYDLHFYFKMVEYNEEHQWLLNVSLLEPFKELRSLDLSFNAIDGCIPDEGFEKLSTLRNLEILNLGYNFFDDISILQSLGSITSLKTLNLTWNNVEGYFPAQELVTLRNLNTLDISSNLYIGTLPNQGFERLAVLRNLETLILDYNSFGYSIIPSLSNLTSLMTLSLSGNSLGVDEGVINVEGGTFERLAVLRNLKTLNLEFNEFDDSIIPSLSGLTSLATLNLARNRIQGVNYGEGWKMLSRLENLEILDLSHNSLNDTSCLQSIAAIKSLKNLNLAHNIELGRSFPTKGWKMLSRLENLEILDLSDNDLNASTGFLQSIAAIKSLKTLNLEYNELTGSFPTKELANLSNLEVLILRHNHFGGRLAIQEFCALKKLEVLDLSYNYFEGILPPCINNMKSLVVLDISANQFNGNASSSYVEASRTSLEYIDFSYNQFVGVFSFTLFANYSKLEVLRFNNQSNKVEIETEGSMGWSPLFQLKIIELSNCNLNRLTGSIPKFLLAQHELDTVSLSHNKLKGSFPNWMVENNTRLRLLNLRNNSFVGQLYLPTLIHTHMTWMDVSANHLDGKLPENIGKIFPNLLYLNLSNNNLEGNLPSSISGMLYLEVLDFSSNNFSGGVPRGLNTGCLSLRILNLAHNGFNGAIFVGTNQEILQMNDNQFTSITLVTNSTVSLSYLDISNNRISDTIPRWIGNSSALKTLVMANNGFYGRIPCELNMTGTLDLSHNLFTGSLPSCLNLPKLEHLYLQGNKFTGSIPKVLFNFSSLLTLDIGDNNFTGSISVEIKQLQRLKVLLLSGNHFTGIIPNQLCLLRMISIMDLSKNAFSGTIPQCLHDIYFGKTTTPSVDYFSGKVDSSSLFIKLSYTYKGFSNTYGNFYQYLKDVDVEVEIEFVTKYRHNSYKGSILGYMSGLDLSCNKLAGGIPPELGQISSLHALNLSYNQLTGTIPESFSKLTPLESLDLSHNSLSGEIPSALIDLTFLEVFNVAHNNLSGKVPDMKAQFGTFEKSSYEGNLFLCGPPLDKSCTKVNQSDPRSTQSSNASDRKWYEVDPLVFHTSFSVSYIIFFFSIISLLYINHYWLQRCYNFMEDHIYSCYYFVFDTSKRLSNCICN</sequence>
<evidence type="ECO:0000259" key="12">
    <source>
        <dbReference type="Pfam" id="PF23598"/>
    </source>
</evidence>
<evidence type="ECO:0000313" key="13">
    <source>
        <dbReference type="Proteomes" id="UP000235220"/>
    </source>
</evidence>
<dbReference type="Gramene" id="Jr07_05590_p1">
    <property type="protein sequence ID" value="cds.Jr07_05590_p1"/>
    <property type="gene ID" value="Jr07_05590"/>
</dbReference>
<dbReference type="Pfam" id="PF00560">
    <property type="entry name" value="LRR_1"/>
    <property type="match status" value="6"/>
</dbReference>
<dbReference type="PANTHER" id="PTHR48062">
    <property type="entry name" value="RECEPTOR-LIKE PROTEIN 14"/>
    <property type="match status" value="1"/>
</dbReference>
<dbReference type="RefSeq" id="XP_035548267.1">
    <property type="nucleotide sequence ID" value="XM_035692374.1"/>
</dbReference>
<keyword evidence="7" id="KW-0677">Repeat</keyword>
<dbReference type="InterPro" id="IPR001611">
    <property type="entry name" value="Leu-rich_rpt"/>
</dbReference>
<dbReference type="Gene3D" id="3.80.10.10">
    <property type="entry name" value="Ribonuclease Inhibitor"/>
    <property type="match status" value="8"/>
</dbReference>
<evidence type="ECO:0000256" key="6">
    <source>
        <dbReference type="ARBA" id="ARBA00022729"/>
    </source>
</evidence>
<keyword evidence="9" id="KW-0472">Membrane</keyword>
<dbReference type="SMART" id="SM00369">
    <property type="entry name" value="LRR_TYP"/>
    <property type="match status" value="18"/>
</dbReference>
<feature type="domain" description="Disease resistance R13L4/SHOC-2-like LRR" evidence="12">
    <location>
        <begin position="127"/>
        <end position="379"/>
    </location>
</feature>
<dbReference type="PRINTS" id="PR00019">
    <property type="entry name" value="LEURICHRPT"/>
</dbReference>
<comment type="similarity">
    <text evidence="2">Belongs to the RLP family.</text>
</comment>
<evidence type="ECO:0000256" key="1">
    <source>
        <dbReference type="ARBA" id="ARBA00004251"/>
    </source>
</evidence>
<dbReference type="InterPro" id="IPR013210">
    <property type="entry name" value="LRR_N_plant-typ"/>
</dbReference>
<evidence type="ECO:0000256" key="5">
    <source>
        <dbReference type="ARBA" id="ARBA00022692"/>
    </source>
</evidence>
<evidence type="ECO:0000256" key="7">
    <source>
        <dbReference type="ARBA" id="ARBA00022737"/>
    </source>
</evidence>
<keyword evidence="8" id="KW-1133">Transmembrane helix</keyword>
<evidence type="ECO:0000256" key="8">
    <source>
        <dbReference type="ARBA" id="ARBA00022989"/>
    </source>
</evidence>
<dbReference type="Proteomes" id="UP000235220">
    <property type="component" value="Chromosome 7"/>
</dbReference>
<dbReference type="Pfam" id="PF08263">
    <property type="entry name" value="LRRNT_2"/>
    <property type="match status" value="1"/>
</dbReference>
<evidence type="ECO:0000259" key="11">
    <source>
        <dbReference type="Pfam" id="PF08263"/>
    </source>
</evidence>
<dbReference type="Pfam" id="PF23598">
    <property type="entry name" value="LRR_14"/>
    <property type="match status" value="1"/>
</dbReference>
<name>A0A6P9F0E7_JUGRE</name>
<dbReference type="PROSITE" id="PS51450">
    <property type="entry name" value="LRR"/>
    <property type="match status" value="2"/>
</dbReference>
<dbReference type="InterPro" id="IPR055414">
    <property type="entry name" value="LRR_R13L4/SHOC2-like"/>
</dbReference>
<dbReference type="FunFam" id="3.80.10.10:FF:000095">
    <property type="entry name" value="LRR receptor-like serine/threonine-protein kinase GSO1"/>
    <property type="match status" value="1"/>
</dbReference>
<keyword evidence="5" id="KW-0812">Transmembrane</keyword>
<keyword evidence="10" id="KW-0325">Glycoprotein</keyword>
<comment type="subcellular location">
    <subcellularLocation>
        <location evidence="1">Cell membrane</location>
        <topology evidence="1">Single-pass type I membrane protein</topology>
    </subcellularLocation>
</comment>
<gene>
    <name evidence="14" type="primary">LOC108980876</name>
</gene>
<dbReference type="InterPro" id="IPR051502">
    <property type="entry name" value="RLP_Defense_Trigger"/>
</dbReference>
<feature type="domain" description="Leucine-rich repeat-containing N-terminal plant-type" evidence="11">
    <location>
        <begin position="34"/>
        <end position="83"/>
    </location>
</feature>
<reference evidence="14" key="1">
    <citation type="submission" date="2025-08" db="UniProtKB">
        <authorList>
            <consortium name="RefSeq"/>
        </authorList>
    </citation>
    <scope>IDENTIFICATION</scope>
    <source>
        <tissue evidence="14">Leaves</tissue>
    </source>
</reference>
<dbReference type="InterPro" id="IPR003591">
    <property type="entry name" value="Leu-rich_rpt_typical-subtyp"/>
</dbReference>
<dbReference type="PANTHER" id="PTHR48062:SF52">
    <property type="entry name" value="RECEPTOR-LIKE PROTEIN 8-RELATED"/>
    <property type="match status" value="1"/>
</dbReference>
<dbReference type="FunFam" id="3.80.10.10:FF:000213">
    <property type="entry name" value="Tyrosine-sulfated glycopeptide receptor 1"/>
    <property type="match status" value="1"/>
</dbReference>
<proteinExistence type="inferred from homology"/>
<evidence type="ECO:0000256" key="3">
    <source>
        <dbReference type="ARBA" id="ARBA00022475"/>
    </source>
</evidence>
<evidence type="ECO:0000256" key="2">
    <source>
        <dbReference type="ARBA" id="ARBA00009592"/>
    </source>
</evidence>
<evidence type="ECO:0000313" key="14">
    <source>
        <dbReference type="RefSeq" id="XP_035548267.1"/>
    </source>
</evidence>
<evidence type="ECO:0000256" key="4">
    <source>
        <dbReference type="ARBA" id="ARBA00022614"/>
    </source>
</evidence>
<evidence type="ECO:0000256" key="10">
    <source>
        <dbReference type="ARBA" id="ARBA00023180"/>
    </source>
</evidence>
<dbReference type="GO" id="GO:0005886">
    <property type="term" value="C:plasma membrane"/>
    <property type="evidence" value="ECO:0007669"/>
    <property type="project" value="UniProtKB-SubCell"/>
</dbReference>
<keyword evidence="6" id="KW-0732">Signal</keyword>
<dbReference type="SUPFAM" id="SSF52058">
    <property type="entry name" value="L domain-like"/>
    <property type="match status" value="3"/>
</dbReference>
<dbReference type="SUPFAM" id="SSF52047">
    <property type="entry name" value="RNI-like"/>
    <property type="match status" value="1"/>
</dbReference>
<keyword evidence="13" id="KW-1185">Reference proteome</keyword>